<keyword evidence="4 5" id="KW-0472">Membrane</keyword>
<evidence type="ECO:0000313" key="7">
    <source>
        <dbReference type="EMBL" id="VEP12635.1"/>
    </source>
</evidence>
<dbReference type="PANTHER" id="PTHR37422:SF22">
    <property type="entry name" value="SLR1515 PROTEIN"/>
    <property type="match status" value="1"/>
</dbReference>
<feature type="transmembrane region" description="Helical" evidence="5">
    <location>
        <begin position="247"/>
        <end position="265"/>
    </location>
</feature>
<evidence type="ECO:0000259" key="6">
    <source>
        <dbReference type="Pfam" id="PF04932"/>
    </source>
</evidence>
<dbReference type="Pfam" id="PF04932">
    <property type="entry name" value="Wzy_C"/>
    <property type="match status" value="1"/>
</dbReference>
<dbReference type="Proteomes" id="UP000320055">
    <property type="component" value="Unassembled WGS sequence"/>
</dbReference>
<feature type="transmembrane region" description="Helical" evidence="5">
    <location>
        <begin position="372"/>
        <end position="395"/>
    </location>
</feature>
<dbReference type="OrthoDB" id="9806320at2"/>
<sequence>MKSSKISIVSAKPDLNPWFSSSYLFRFVNSLSAWRSGSLLLQWSEIIGVCLLSFVFWLAPFVSTSLIGVLLIAIGSYWVLITASDEQSLGITPIHWLVLLYWAIATLAMAFSPVKAEAITGWIKLTLYLTMFALAARVLRSPRLCNWLVTGFLLTALIVSSYGIRQQYLGVEQLATWNDPNSALANDTRVYSYLGNPNLLGGYLLPAIALSVGAILVWRGWMQKTLAVLMFGANSACLFFTDSRGAWLAMIALATTMFVLLYWWWRDYLPRFWRIWLLPLVFGIAGGLLVVTILGVESVRLRFESIFAGSEDSSNSFRQFVWRTVFQIIKQYPILGIGPGNEAFNAVYPRYMDPRYPALSAYSIYLEHIVEMGYVGFISFLGLIFTTLGHGWIQINRLRQSRSNQGIWLITAIAATVGLLVHGVVDTVWYRPSIHSLWWLMLGIIASQYSSEVRSGATLRNLTSD</sequence>
<dbReference type="InterPro" id="IPR051533">
    <property type="entry name" value="WaaL-like"/>
</dbReference>
<evidence type="ECO:0000256" key="3">
    <source>
        <dbReference type="ARBA" id="ARBA00022989"/>
    </source>
</evidence>
<feature type="transmembrane region" description="Helical" evidence="5">
    <location>
        <begin position="119"/>
        <end position="139"/>
    </location>
</feature>
<comment type="subcellular location">
    <subcellularLocation>
        <location evidence="1">Membrane</location>
        <topology evidence="1">Multi-pass membrane protein</topology>
    </subcellularLocation>
</comment>
<keyword evidence="2 5" id="KW-0812">Transmembrane</keyword>
<proteinExistence type="predicted"/>
<name>A0A563VMX8_9CYAN</name>
<dbReference type="InterPro" id="IPR006007">
    <property type="entry name" value="Inorganic_carbon_transpt"/>
</dbReference>
<feature type="transmembrane region" description="Helical" evidence="5">
    <location>
        <begin position="277"/>
        <end position="296"/>
    </location>
</feature>
<evidence type="ECO:0000256" key="2">
    <source>
        <dbReference type="ARBA" id="ARBA00022692"/>
    </source>
</evidence>
<feature type="transmembrane region" description="Helical" evidence="5">
    <location>
        <begin position="200"/>
        <end position="218"/>
    </location>
</feature>
<dbReference type="NCBIfam" id="TIGR00947">
    <property type="entry name" value="2A73"/>
    <property type="match status" value="1"/>
</dbReference>
<evidence type="ECO:0000313" key="8">
    <source>
        <dbReference type="Proteomes" id="UP000320055"/>
    </source>
</evidence>
<evidence type="ECO:0000256" key="4">
    <source>
        <dbReference type="ARBA" id="ARBA00023136"/>
    </source>
</evidence>
<evidence type="ECO:0000256" key="5">
    <source>
        <dbReference type="SAM" id="Phobius"/>
    </source>
</evidence>
<feature type="transmembrane region" description="Helical" evidence="5">
    <location>
        <begin position="407"/>
        <end position="425"/>
    </location>
</feature>
<feature type="domain" description="O-antigen ligase-related" evidence="6">
    <location>
        <begin position="234"/>
        <end position="381"/>
    </location>
</feature>
<accession>A0A563VMX8</accession>
<keyword evidence="8" id="KW-1185">Reference proteome</keyword>
<feature type="transmembrane region" description="Helical" evidence="5">
    <location>
        <begin position="146"/>
        <end position="164"/>
    </location>
</feature>
<dbReference type="EMBL" id="CAACVJ010000066">
    <property type="protein sequence ID" value="VEP12635.1"/>
    <property type="molecule type" value="Genomic_DNA"/>
</dbReference>
<dbReference type="InterPro" id="IPR007016">
    <property type="entry name" value="O-antigen_ligase-rel_domated"/>
</dbReference>
<keyword evidence="3 5" id="KW-1133">Transmembrane helix</keyword>
<feature type="transmembrane region" description="Helical" evidence="5">
    <location>
        <begin position="94"/>
        <end position="113"/>
    </location>
</feature>
<reference evidence="7 8" key="1">
    <citation type="submission" date="2019-01" db="EMBL/GenBank/DDBJ databases">
        <authorList>
            <person name="Brito A."/>
        </authorList>
    </citation>
    <scope>NUCLEOTIDE SEQUENCE [LARGE SCALE GENOMIC DNA]</scope>
    <source>
        <strain evidence="7">1</strain>
    </source>
</reference>
<dbReference type="GO" id="GO:0016020">
    <property type="term" value="C:membrane"/>
    <property type="evidence" value="ECO:0007669"/>
    <property type="project" value="UniProtKB-SubCell"/>
</dbReference>
<dbReference type="AlphaFoldDB" id="A0A563VMX8"/>
<evidence type="ECO:0000256" key="1">
    <source>
        <dbReference type="ARBA" id="ARBA00004141"/>
    </source>
</evidence>
<organism evidence="7 8">
    <name type="scientific">Hyella patelloides LEGE 07179</name>
    <dbReference type="NCBI Taxonomy" id="945734"/>
    <lineage>
        <taxon>Bacteria</taxon>
        <taxon>Bacillati</taxon>
        <taxon>Cyanobacteriota</taxon>
        <taxon>Cyanophyceae</taxon>
        <taxon>Pleurocapsales</taxon>
        <taxon>Hyellaceae</taxon>
        <taxon>Hyella</taxon>
    </lineage>
</organism>
<protein>
    <submittedName>
        <fullName evidence="7">Putative bicarbonate transporter, IctB family</fullName>
    </submittedName>
</protein>
<gene>
    <name evidence="7" type="ORF">H1P_1580004</name>
</gene>
<dbReference type="PANTHER" id="PTHR37422">
    <property type="entry name" value="TEICHURONIC ACID BIOSYNTHESIS PROTEIN TUAE"/>
    <property type="match status" value="1"/>
</dbReference>
<dbReference type="RefSeq" id="WP_144870686.1">
    <property type="nucleotide sequence ID" value="NZ_LR213909.1"/>
</dbReference>